<proteinExistence type="predicted"/>
<keyword evidence="1" id="KW-0812">Transmembrane</keyword>
<dbReference type="KEGG" id="ngr:NAEGRDRAFT_73415"/>
<accession>D2VWK8</accession>
<keyword evidence="3" id="KW-1185">Reference proteome</keyword>
<protein>
    <submittedName>
        <fullName evidence="2">Predicted protein</fullName>
    </submittedName>
</protein>
<evidence type="ECO:0000313" key="3">
    <source>
        <dbReference type="Proteomes" id="UP000006671"/>
    </source>
</evidence>
<gene>
    <name evidence="2" type="ORF">NAEGRDRAFT_73415</name>
</gene>
<dbReference type="InParanoid" id="D2VWK8"/>
<keyword evidence="1" id="KW-0472">Membrane</keyword>
<evidence type="ECO:0000313" key="2">
    <source>
        <dbReference type="EMBL" id="EFC38859.1"/>
    </source>
</evidence>
<evidence type="ECO:0000256" key="1">
    <source>
        <dbReference type="SAM" id="Phobius"/>
    </source>
</evidence>
<keyword evidence="1" id="KW-1133">Transmembrane helix</keyword>
<name>D2VWK8_NAEGR</name>
<dbReference type="VEuPathDB" id="AmoebaDB:NAEGRDRAFT_73415"/>
<dbReference type="AlphaFoldDB" id="D2VWK8"/>
<dbReference type="EMBL" id="GG738904">
    <property type="protein sequence ID" value="EFC38859.1"/>
    <property type="molecule type" value="Genomic_DNA"/>
</dbReference>
<organism evidence="3">
    <name type="scientific">Naegleria gruberi</name>
    <name type="common">Amoeba</name>
    <dbReference type="NCBI Taxonomy" id="5762"/>
    <lineage>
        <taxon>Eukaryota</taxon>
        <taxon>Discoba</taxon>
        <taxon>Heterolobosea</taxon>
        <taxon>Tetramitia</taxon>
        <taxon>Eutetramitia</taxon>
        <taxon>Vahlkampfiidae</taxon>
        <taxon>Naegleria</taxon>
    </lineage>
</organism>
<sequence>MRKEDLVSVITLIITAALLNFYPILFNNQQTLEEIEQHHKINMETPLNTESRINSILLKGASGYSCILPPSETNKKYFNLGETIYTGSSDMLQFICEYLKRRNLVNEIIPNSRKLMKRLIYEAHLLEMFDLRDKVIRKYVSPFVAIDMVGYPQKKKEFIIRNILIRKAITNFYNTKGPSFTNTLPTKIRAALFDIRKELSNTAFFIFINISNERTLRGISKEIVDLLPKYLFEIANSCELENIMKEQFTELLFYLLQNIGNRELVQSGMALTSLPKIALFIQHRRNLFNNYENCFTNFSVRPMIGCIGFIKNMSGSLSASIIRQLYSDSELAAFTELQYDNLGELKDHFDKILLRTLHHILNSF</sequence>
<reference evidence="2 3" key="1">
    <citation type="journal article" date="2010" name="Cell">
        <title>The genome of Naegleria gruberi illuminates early eukaryotic versatility.</title>
        <authorList>
            <person name="Fritz-Laylin L.K."/>
            <person name="Prochnik S.E."/>
            <person name="Ginger M.L."/>
            <person name="Dacks J.B."/>
            <person name="Carpenter M.L."/>
            <person name="Field M.C."/>
            <person name="Kuo A."/>
            <person name="Paredez A."/>
            <person name="Chapman J."/>
            <person name="Pham J."/>
            <person name="Shu S."/>
            <person name="Neupane R."/>
            <person name="Cipriano M."/>
            <person name="Mancuso J."/>
            <person name="Tu H."/>
            <person name="Salamov A."/>
            <person name="Lindquist E."/>
            <person name="Shapiro H."/>
            <person name="Lucas S."/>
            <person name="Grigoriev I.V."/>
            <person name="Cande W.Z."/>
            <person name="Fulton C."/>
            <person name="Rokhsar D.S."/>
            <person name="Dawson S.C."/>
        </authorList>
    </citation>
    <scope>NUCLEOTIDE SEQUENCE [LARGE SCALE GENOMIC DNA]</scope>
    <source>
        <strain evidence="2 3">NEG-M</strain>
    </source>
</reference>
<dbReference type="Proteomes" id="UP000006671">
    <property type="component" value="Unassembled WGS sequence"/>
</dbReference>
<dbReference type="RefSeq" id="XP_002671603.1">
    <property type="nucleotide sequence ID" value="XM_002671557.1"/>
</dbReference>
<feature type="transmembrane region" description="Helical" evidence="1">
    <location>
        <begin position="7"/>
        <end position="26"/>
    </location>
</feature>
<dbReference type="GeneID" id="8853762"/>